<dbReference type="Gene3D" id="3.30.70.3290">
    <property type="match status" value="1"/>
</dbReference>
<dbReference type="OrthoDB" id="3509362at2759"/>
<dbReference type="Pfam" id="PF00550">
    <property type="entry name" value="PP-binding"/>
    <property type="match status" value="1"/>
</dbReference>
<dbReference type="Gene3D" id="3.40.366.10">
    <property type="entry name" value="Malonyl-Coenzyme A Acyl Carrier Protein, domain 2"/>
    <property type="match status" value="1"/>
</dbReference>
<dbReference type="InterPro" id="IPR029063">
    <property type="entry name" value="SAM-dependent_MTases_sf"/>
</dbReference>
<dbReference type="InterPro" id="IPR020807">
    <property type="entry name" value="PKS_DH"/>
</dbReference>
<dbReference type="Pfam" id="PF07993">
    <property type="entry name" value="NAD_binding_4"/>
    <property type="match status" value="1"/>
</dbReference>
<feature type="domain" description="Ketosynthase family 3 (KS3)" evidence="9">
    <location>
        <begin position="259"/>
        <end position="683"/>
    </location>
</feature>
<feature type="region of interest" description="N-terminal hotdog fold" evidence="7">
    <location>
        <begin position="1145"/>
        <end position="1280"/>
    </location>
</feature>
<evidence type="ECO:0000256" key="4">
    <source>
        <dbReference type="ARBA" id="ARBA00022857"/>
    </source>
</evidence>
<dbReference type="Pfam" id="PF00107">
    <property type="entry name" value="ADH_zinc_N"/>
    <property type="match status" value="1"/>
</dbReference>
<dbReference type="Pfam" id="PF08240">
    <property type="entry name" value="ADH_N"/>
    <property type="match status" value="1"/>
</dbReference>
<dbReference type="PROSITE" id="PS50075">
    <property type="entry name" value="CARRIER"/>
    <property type="match status" value="1"/>
</dbReference>
<dbReference type="UniPathway" id="UPA00094"/>
<evidence type="ECO:0000256" key="3">
    <source>
        <dbReference type="ARBA" id="ARBA00022679"/>
    </source>
</evidence>
<dbReference type="InterPro" id="IPR011032">
    <property type="entry name" value="GroES-like_sf"/>
</dbReference>
<keyword evidence="5" id="KW-0511">Multifunctional enzyme</keyword>
<dbReference type="InterPro" id="IPR036736">
    <property type="entry name" value="ACP-like_sf"/>
</dbReference>
<dbReference type="GO" id="GO:0031177">
    <property type="term" value="F:phosphopantetheine binding"/>
    <property type="evidence" value="ECO:0007669"/>
    <property type="project" value="InterPro"/>
</dbReference>
<sequence>MSLCSKFGTETPTSFGAIQDRPLGSQNWTTLAENDTDAWKCLALVRSLKASISTRHAVVLLSKNVSQNMWLKLQSECKACYLVIEDEFFTSLEFRSGALRYASEKWSHFVWLDCNCLVVNNCDDLFHRSGVQWAKNEDGRVVPVFLSSTAAESELGDTKKYITLGENGRNSGEELDYCHVIDLDSSTNNPLCGKNLKLIYFSNGHPLEPTSYDEGSTKTANLDNDLKKKATELYKRFCPELFPSNTIQPITNEMPSQVTNSIAIVGMACRYPGANSIAEFWELLVNGLDGISKVPERRWTKENALCRMGNWRSTEAGFLFCSIENFDSKFFNTNAADMQFLDPQQRLSLRVVWEALEHARIDPLSLKNSLTGVFGGWWRGDYKELLQMQGALFDTDFLRGYMGNALGPFTARISHFLELIGPSFSTESGCSTSVVGVDMACDSLRNEACNLAIAVGANLLLHPYTLGDGLMEGVLARDGRCKTFDSSADGFGRAEGIGVLILKRYSDAIGDGDRIWGLILGSAVVQEGPSKSMGTPTVGVEAKAMELGLERAGVAPNQVQYVEMHGTGTPIGDPIEVEAVSKAYSNRENILTIGSVKTNIGHTESVCGIASIQKVVLSMHHEIIPEHLHFKKLNPEIDLASIPAQIPLKQVEWKRAMDNGQLRIAGVNSFGITGAQAHVIVQEPPANGYPSEDMKITFHDERPRKIFTISAKTETSFHSQVEAYKTFLTTTDCSLSDIELTMHTGRAHFLLRGIAICDTKEELIASLDLLRPKHVPNSGSKLCFLFTGQGSQYIGMAKSLYEESIVFRSNFELCETILFTEHGISIKDVLWNSSSKPDFMNQTLFSQTSIFCVEFCLLKLWESWGVVPDAVMGHSLGEFVAAVAAGILTLHDALKLVVSRSILIESLPKSGMIVVGADLQTSRKHLNNAFTNTSQKWLDIAAVNSTGQTVMAGTTENIQEFHTYCKNNGVKTHILKSSHAFHSKLLDPILEKYKRIVDTIDFSPATRCTFISAVSGREITSTDSDYWIRHTREKVCFMEASKAAANLGITGFIEVGPQPVLSALLLENIDEIVEISILAPSLKKNEPEWETMLSTLGKLYLTGIKINWSGFHRYTNARKVDVPGYQFDEVPYWVTVKNGNRTHFHPLLGVYVPNASDITIFNNSIDVQRLPFLKDHSLGDKIIYPCAGYLDMCMTSSYVASECKRGMFTKPTSMLTITNFSIITPICLTEGQPIDTQVVVSQTPEGGMCSTIYSEIQLDNQEYKWVKNATAQFGTFTPDFNNLPELLDIKKRCYDVVMDTLDYKVFEEYGFNFGPTLRVMTRVWGNSGGEYLFKFEVFESDEDIDRFIIHPWIVDSMLQAQIISMFLFNRPPAKQLFVPVQIASFAWFGHVARSGYVYTSIGSGYNEAYLFDEDGNRMTCMRGAEFVPTNLSNLLALIDAQKNPLPSMAEYSWRQFLGPEERRIPDEERGSICLKDIVNSCNLTDAEFTQEEEQFYNNLQSLAGLYMIKVAKQLHLDNLKEFKWPQIAETSNIAPKLYTFFRRLLGELVADGLIEQTNESDFKIIRKFQSLDKIQNQIDAIVHDLQKLQIDWIDMELASIQSIGDCLYNIILTDDKSVPKNVEHNFLTTSLFARKMNSLNPIQKDLLTELSKLGSKSVIRILQLGGGIGTPAAKYALSKMVEIGGFHFEYTITDIDKSVATEVENMFHDTGITAKFLQLNLENDPLAQGFIPNYYDAIIVPLLIFHGTQSSADAVENSAKLLKHGGYIFISEIIKPCRHIDMMLGGTGNFELSPITNWEIVLETNGFCDIVSVPVYAKAGALILAKLGSPNFSILTDKAKEYNKSKWIIFGDDGSTTSNLIDKLKQICCSVEIIRNTHTISPSEMMEARIREIFEKSSHSNIQGVIYLCGIDQPLETRQVSEPFLYICKYLAKVQSPLKVVTCTRGNMCIGSSDFDLTAPVSSPIIAMTNVLANENPDLICKCIDIGASDDACAEIFSELFITDIDVMVAYRAGQRWTPRIKPLKLKNNPLMIPKTSRYRLVLPATKTIEDLHFEPCQPEPLGEGEVEIEVKACGLNFRDLFCITKPDPAFANFNTLGVDMAGYITAVGPGCGPERKVGDRVVHCRRHGISLPSHIVVPAGHTVLISNDMTFADAATFPLGYITVVQCLERVAKIDASDIVLIHTASGGVGLIGIQMAQEYGSTIVATAGNKRKRNYLRSLGVKYVFNSRTTNYAQKVRKALGGRGVTVVLNSLTGPGFKEATLSLCEPGARFVEISKMNIWDVEEFEKLRPDVQYNIVDVSVLEMSVLVSIMRDGLAVNLGSNMKTNKLIPLPYVRFDSCDIRQALELMEKTRHVGKIVVTMPEKCVTGGSEVTQKSQLLYPEGTYLITGGLGGIGMEVVKWMASSGAKNILLIGRNPPKPAALTVIKDMTSSGVRVEARQCDVGDFADLMNFHDHVSESFSPIRGIIHAAGILDDGTFENQTWEKYETVFHSKVKGSWNLHMLSLRLKYPLEHFVLFSSTAATLAAMGQSNYSSGNYFLDELAHYRNALGLPATTINWGQWAQVGMAANIVFPLFKPMSINQGIAALENIMKSHKTQVLAYEADLGAVKNFLKSTKGLLAEFEKLDTGESGIDGDEFWSDFDSAPDSDAKYQIIRGFLKKLLRTILKIGKHDEIKDDENFQEMGVDSLMMVEMKNGIQASIGKRVKISINSVKDCKTVAELSKRLVNLITQSEDFAPLTPDALLQLALEDGKLPHAVKVDVSLRHSLCPLSNICTVLVTGGTGNLGPYVVRELLRRTHIKKIICVMRKHPYMAISQRFRFLYEKKNLLSEIEIEKIEFVEGDVTEKNLGMEDSTYALLCGEVDAIFNCAVIMEMHTTYKTDCAARSINVIGTKNVLEFAVEQKLKYVYQSSSIIAEAKLGEDGTFSQNWPFIEDISLIPNSAYATSKFISDCLVAQAVARGVPAKLFRFPHMSGDSVTGGNVQMDSFVMIRFLSYLNFKHMPIQKIPISILPVDKCAQFSMELFFKEETGFEVFNVYNPHLDDELNFEEMARTEFGIVVKPITTTEFFEKLNKVLENDTVHEMAKLITPFDSELRNMENSFEPYISWMNGNQKIFWSHKLEQYLPEDYPGSLQNSMDYLRQDLQCAKESGVFERYNIK</sequence>
<dbReference type="InterPro" id="IPR049551">
    <property type="entry name" value="PKS_DH_C"/>
</dbReference>
<dbReference type="SUPFAM" id="SSF47336">
    <property type="entry name" value="ACP-like"/>
    <property type="match status" value="1"/>
</dbReference>
<dbReference type="Pfam" id="PF21089">
    <property type="entry name" value="PKS_DH_N"/>
    <property type="match status" value="1"/>
</dbReference>
<evidence type="ECO:0000256" key="7">
    <source>
        <dbReference type="PROSITE-ProRule" id="PRU01363"/>
    </source>
</evidence>
<dbReference type="Pfam" id="PF22621">
    <property type="entry name" value="CurL-like_PKS_C"/>
    <property type="match status" value="1"/>
</dbReference>
<dbReference type="InterPro" id="IPR020843">
    <property type="entry name" value="ER"/>
</dbReference>
<dbReference type="PROSITE" id="PS52019">
    <property type="entry name" value="PKS_MFAS_DH"/>
    <property type="match status" value="1"/>
</dbReference>
<feature type="active site" description="Proton acceptor; for dehydratase activity" evidence="7">
    <location>
        <position position="1176"/>
    </location>
</feature>
<keyword evidence="1" id="KW-0596">Phosphopantetheine</keyword>
<dbReference type="CDD" id="cd05195">
    <property type="entry name" value="enoyl_red"/>
    <property type="match status" value="1"/>
</dbReference>
<evidence type="ECO:0000259" key="9">
    <source>
        <dbReference type="PROSITE" id="PS52004"/>
    </source>
</evidence>
<keyword evidence="4" id="KW-0521">NADP</keyword>
<dbReference type="SMART" id="SM00822">
    <property type="entry name" value="PKS_KR"/>
    <property type="match status" value="1"/>
</dbReference>
<dbReference type="SMART" id="SM00829">
    <property type="entry name" value="PKS_ER"/>
    <property type="match status" value="1"/>
</dbReference>
<dbReference type="InterPro" id="IPR014031">
    <property type="entry name" value="Ketoacyl_synth_C"/>
</dbReference>
<dbReference type="GO" id="GO:0044550">
    <property type="term" value="P:secondary metabolite biosynthetic process"/>
    <property type="evidence" value="ECO:0007669"/>
    <property type="project" value="UniProtKB-ARBA"/>
</dbReference>
<dbReference type="Pfam" id="PF00698">
    <property type="entry name" value="Acyl_transf_1"/>
    <property type="match status" value="1"/>
</dbReference>
<evidence type="ECO:0000259" key="10">
    <source>
        <dbReference type="PROSITE" id="PS52019"/>
    </source>
</evidence>
<dbReference type="Pfam" id="PF08659">
    <property type="entry name" value="KR"/>
    <property type="match status" value="1"/>
</dbReference>
<dbReference type="GO" id="GO:0004312">
    <property type="term" value="F:fatty acid synthase activity"/>
    <property type="evidence" value="ECO:0007669"/>
    <property type="project" value="TreeGrafter"/>
</dbReference>
<dbReference type="InterPro" id="IPR029044">
    <property type="entry name" value="Nucleotide-diphossugar_trans"/>
</dbReference>
<organism evidence="11 12">
    <name type="scientific">Folsomia candida</name>
    <name type="common">Springtail</name>
    <dbReference type="NCBI Taxonomy" id="158441"/>
    <lineage>
        <taxon>Eukaryota</taxon>
        <taxon>Metazoa</taxon>
        <taxon>Ecdysozoa</taxon>
        <taxon>Arthropoda</taxon>
        <taxon>Hexapoda</taxon>
        <taxon>Collembola</taxon>
        <taxon>Entomobryomorpha</taxon>
        <taxon>Isotomoidea</taxon>
        <taxon>Isotomidae</taxon>
        <taxon>Proisotominae</taxon>
        <taxon>Folsomia</taxon>
    </lineage>
</organism>
<evidence type="ECO:0000256" key="6">
    <source>
        <dbReference type="ARBA" id="ARBA00023315"/>
    </source>
</evidence>
<dbReference type="InterPro" id="IPR050091">
    <property type="entry name" value="PKS_NRPS_Biosynth_Enz"/>
</dbReference>
<evidence type="ECO:0000256" key="1">
    <source>
        <dbReference type="ARBA" id="ARBA00022450"/>
    </source>
</evidence>
<feature type="domain" description="Carrier" evidence="8">
    <location>
        <begin position="2654"/>
        <end position="2731"/>
    </location>
</feature>
<dbReference type="SMART" id="SM00825">
    <property type="entry name" value="PKS_KS"/>
    <property type="match status" value="1"/>
</dbReference>
<accession>A0A226EXZ5</accession>
<dbReference type="Gene3D" id="3.40.50.150">
    <property type="entry name" value="Vaccinia Virus protein VP39"/>
    <property type="match status" value="1"/>
</dbReference>
<dbReference type="InterPro" id="IPR013149">
    <property type="entry name" value="ADH-like_C"/>
</dbReference>
<dbReference type="Gene3D" id="3.40.50.720">
    <property type="entry name" value="NAD(P)-binding Rossmann-like Domain"/>
    <property type="match status" value="4"/>
</dbReference>
<dbReference type="SUPFAM" id="SSF50129">
    <property type="entry name" value="GroES-like"/>
    <property type="match status" value="1"/>
</dbReference>
<dbReference type="InterPro" id="IPR009081">
    <property type="entry name" value="PP-bd_ACP"/>
</dbReference>
<dbReference type="PROSITE" id="PS52004">
    <property type="entry name" value="KS3_2"/>
    <property type="match status" value="1"/>
</dbReference>
<dbReference type="InterPro" id="IPR020841">
    <property type="entry name" value="PKS_Beta-ketoAc_synthase_dom"/>
</dbReference>
<dbReference type="SMART" id="SM00826">
    <property type="entry name" value="PKS_DH"/>
    <property type="match status" value="1"/>
</dbReference>
<gene>
    <name evidence="11" type="ORF">Fcan01_01197</name>
</gene>
<dbReference type="InterPro" id="IPR016039">
    <property type="entry name" value="Thiolase-like"/>
</dbReference>
<dbReference type="SUPFAM" id="SSF52151">
    <property type="entry name" value="FabD/lysophospholipase-like"/>
    <property type="match status" value="1"/>
</dbReference>
<dbReference type="InterPro" id="IPR014030">
    <property type="entry name" value="Ketoacyl_synth_N"/>
</dbReference>
<dbReference type="InterPro" id="IPR036291">
    <property type="entry name" value="NAD(P)-bd_dom_sf"/>
</dbReference>
<evidence type="ECO:0000313" key="12">
    <source>
        <dbReference type="Proteomes" id="UP000198287"/>
    </source>
</evidence>
<dbReference type="Gene3D" id="1.10.1200.10">
    <property type="entry name" value="ACP-like"/>
    <property type="match status" value="1"/>
</dbReference>
<proteinExistence type="predicted"/>
<evidence type="ECO:0000259" key="8">
    <source>
        <dbReference type="PROSITE" id="PS50075"/>
    </source>
</evidence>
<dbReference type="PANTHER" id="PTHR43775">
    <property type="entry name" value="FATTY ACID SYNTHASE"/>
    <property type="match status" value="1"/>
</dbReference>
<reference evidence="11 12" key="1">
    <citation type="submission" date="2015-12" db="EMBL/GenBank/DDBJ databases">
        <title>The genome of Folsomia candida.</title>
        <authorList>
            <person name="Faddeeva A."/>
            <person name="Derks M.F."/>
            <person name="Anvar Y."/>
            <person name="Smit S."/>
            <person name="Van Straalen N."/>
            <person name="Roelofs D."/>
        </authorList>
    </citation>
    <scope>NUCLEOTIDE SEQUENCE [LARGE SCALE GENOMIC DNA]</scope>
    <source>
        <strain evidence="11 12">VU population</strain>
        <tissue evidence="11">Whole body</tissue>
    </source>
</reference>
<dbReference type="GO" id="GO:0016491">
    <property type="term" value="F:oxidoreductase activity"/>
    <property type="evidence" value="ECO:0007669"/>
    <property type="project" value="InterPro"/>
</dbReference>
<dbReference type="InterPro" id="IPR020806">
    <property type="entry name" value="PKS_PP-bd"/>
</dbReference>
<keyword evidence="3" id="KW-0808">Transferase</keyword>
<dbReference type="InterPro" id="IPR001227">
    <property type="entry name" value="Ac_transferase_dom_sf"/>
</dbReference>
<name>A0A226EXZ5_FOLCA</name>
<feature type="region of interest" description="C-terminal hotdog fold" evidence="7">
    <location>
        <begin position="1294"/>
        <end position="1435"/>
    </location>
</feature>
<dbReference type="Gene3D" id="3.90.550.10">
    <property type="entry name" value="Spore Coat Polysaccharide Biosynthesis Protein SpsA, Chain A"/>
    <property type="match status" value="1"/>
</dbReference>
<dbReference type="Gene3D" id="3.90.180.10">
    <property type="entry name" value="Medium-chain alcohol dehydrogenases, catalytic domain"/>
    <property type="match status" value="1"/>
</dbReference>
<keyword evidence="12" id="KW-1185">Reference proteome</keyword>
<dbReference type="SUPFAM" id="SSF55048">
    <property type="entry name" value="Probable ACP-binding domain of malonyl-CoA ACP transacylase"/>
    <property type="match status" value="1"/>
</dbReference>
<dbReference type="InterPro" id="IPR013154">
    <property type="entry name" value="ADH-like_N"/>
</dbReference>
<feature type="domain" description="PKS/mFAS DH" evidence="10">
    <location>
        <begin position="1145"/>
        <end position="1435"/>
    </location>
</feature>
<dbReference type="Pfam" id="PF14765">
    <property type="entry name" value="PS-DH"/>
    <property type="match status" value="1"/>
</dbReference>
<dbReference type="InterPro" id="IPR042104">
    <property type="entry name" value="PKS_dehydratase_sf"/>
</dbReference>
<dbReference type="GO" id="GO:0006633">
    <property type="term" value="P:fatty acid biosynthetic process"/>
    <property type="evidence" value="ECO:0007669"/>
    <property type="project" value="UniProtKB-UniPathway"/>
</dbReference>
<dbReference type="Pfam" id="PF00109">
    <property type="entry name" value="ketoacyl-synt"/>
    <property type="match status" value="1"/>
</dbReference>
<dbReference type="CDD" id="cd02440">
    <property type="entry name" value="AdoMet_MTases"/>
    <property type="match status" value="1"/>
</dbReference>
<evidence type="ECO:0000256" key="5">
    <source>
        <dbReference type="ARBA" id="ARBA00023268"/>
    </source>
</evidence>
<dbReference type="GO" id="GO:0004315">
    <property type="term" value="F:3-oxoacyl-[acyl-carrier-protein] synthase activity"/>
    <property type="evidence" value="ECO:0007669"/>
    <property type="project" value="InterPro"/>
</dbReference>
<dbReference type="InterPro" id="IPR013120">
    <property type="entry name" value="FAR_NAD-bd"/>
</dbReference>
<dbReference type="SMART" id="SM00827">
    <property type="entry name" value="PKS_AT"/>
    <property type="match status" value="1"/>
</dbReference>
<dbReference type="CDD" id="cd00833">
    <property type="entry name" value="PKS"/>
    <property type="match status" value="1"/>
</dbReference>
<dbReference type="SUPFAM" id="SSF53335">
    <property type="entry name" value="S-adenosyl-L-methionine-dependent methyltransferases"/>
    <property type="match status" value="1"/>
</dbReference>
<keyword evidence="6" id="KW-0012">Acyltransferase</keyword>
<dbReference type="InterPro" id="IPR013968">
    <property type="entry name" value="PKS_KR"/>
</dbReference>
<dbReference type="InterPro" id="IPR018201">
    <property type="entry name" value="Ketoacyl_synth_AS"/>
</dbReference>
<dbReference type="InterPro" id="IPR049552">
    <property type="entry name" value="PKS_DH_N"/>
</dbReference>
<dbReference type="SMART" id="SM00823">
    <property type="entry name" value="PKS_PP"/>
    <property type="match status" value="1"/>
</dbReference>
<dbReference type="InterPro" id="IPR057326">
    <property type="entry name" value="KR_dom"/>
</dbReference>
<dbReference type="PROSITE" id="PS00606">
    <property type="entry name" value="KS3_1"/>
    <property type="match status" value="1"/>
</dbReference>
<dbReference type="Gene3D" id="3.10.129.110">
    <property type="entry name" value="Polyketide synthase dehydratase"/>
    <property type="match status" value="1"/>
</dbReference>
<dbReference type="Proteomes" id="UP000198287">
    <property type="component" value="Unassembled WGS sequence"/>
</dbReference>
<dbReference type="PANTHER" id="PTHR43775:SF37">
    <property type="entry name" value="SI:DKEY-61P9.11"/>
    <property type="match status" value="1"/>
</dbReference>
<dbReference type="InterPro" id="IPR016035">
    <property type="entry name" value="Acyl_Trfase/lysoPLipase"/>
</dbReference>
<dbReference type="EMBL" id="LNIX01000001">
    <property type="protein sequence ID" value="OXA62037.1"/>
    <property type="molecule type" value="Genomic_DNA"/>
</dbReference>
<evidence type="ECO:0000256" key="2">
    <source>
        <dbReference type="ARBA" id="ARBA00022553"/>
    </source>
</evidence>
<dbReference type="Gene3D" id="3.40.47.10">
    <property type="match status" value="1"/>
</dbReference>
<evidence type="ECO:0000313" key="11">
    <source>
        <dbReference type="EMBL" id="OXA62037.1"/>
    </source>
</evidence>
<protein>
    <submittedName>
        <fullName evidence="11">Erythronolide synthase, modules 3 and 4</fullName>
    </submittedName>
</protein>
<dbReference type="InterPro" id="IPR016036">
    <property type="entry name" value="Malonyl_transacylase_ACP-bd"/>
</dbReference>
<dbReference type="Pfam" id="PF02801">
    <property type="entry name" value="Ketoacyl-synt_C"/>
    <property type="match status" value="1"/>
</dbReference>
<comment type="caution">
    <text evidence="11">The sequence shown here is derived from an EMBL/GenBank/DDBJ whole genome shotgun (WGS) entry which is preliminary data.</text>
</comment>
<dbReference type="SUPFAM" id="SSF53901">
    <property type="entry name" value="Thiolase-like"/>
    <property type="match status" value="1"/>
</dbReference>
<dbReference type="SUPFAM" id="SSF51735">
    <property type="entry name" value="NAD(P)-binding Rossmann-fold domains"/>
    <property type="match status" value="4"/>
</dbReference>
<feature type="active site" description="Proton donor; for dehydratase activity" evidence="7">
    <location>
        <position position="1355"/>
    </location>
</feature>
<dbReference type="InterPro" id="IPR014043">
    <property type="entry name" value="Acyl_transferase_dom"/>
</dbReference>
<dbReference type="InterPro" id="IPR049900">
    <property type="entry name" value="PKS_mFAS_DH"/>
</dbReference>
<keyword evidence="2" id="KW-0597">Phosphoprotein</keyword>